<feature type="non-terminal residue" evidence="1">
    <location>
        <position position="103"/>
    </location>
</feature>
<organism evidence="1 2">
    <name type="scientific">Datura stramonium</name>
    <name type="common">Jimsonweed</name>
    <name type="synonym">Common thornapple</name>
    <dbReference type="NCBI Taxonomy" id="4076"/>
    <lineage>
        <taxon>Eukaryota</taxon>
        <taxon>Viridiplantae</taxon>
        <taxon>Streptophyta</taxon>
        <taxon>Embryophyta</taxon>
        <taxon>Tracheophyta</taxon>
        <taxon>Spermatophyta</taxon>
        <taxon>Magnoliopsida</taxon>
        <taxon>eudicotyledons</taxon>
        <taxon>Gunneridae</taxon>
        <taxon>Pentapetalae</taxon>
        <taxon>asterids</taxon>
        <taxon>lamiids</taxon>
        <taxon>Solanales</taxon>
        <taxon>Solanaceae</taxon>
        <taxon>Solanoideae</taxon>
        <taxon>Datureae</taxon>
        <taxon>Datura</taxon>
    </lineage>
</organism>
<dbReference type="Proteomes" id="UP000823775">
    <property type="component" value="Unassembled WGS sequence"/>
</dbReference>
<accession>A0ABS8SI41</accession>
<comment type="caution">
    <text evidence="1">The sequence shown here is derived from an EMBL/GenBank/DDBJ whole genome shotgun (WGS) entry which is preliminary data.</text>
</comment>
<name>A0ABS8SI41_DATST</name>
<keyword evidence="2" id="KW-1185">Reference proteome</keyword>
<dbReference type="EMBL" id="JACEIK010000524">
    <property type="protein sequence ID" value="MCD7458500.1"/>
    <property type="molecule type" value="Genomic_DNA"/>
</dbReference>
<proteinExistence type="predicted"/>
<gene>
    <name evidence="1" type="ORF">HAX54_038409</name>
</gene>
<reference evidence="1 2" key="1">
    <citation type="journal article" date="2021" name="BMC Genomics">
        <title>Datura genome reveals duplications of psychoactive alkaloid biosynthetic genes and high mutation rate following tissue culture.</title>
        <authorList>
            <person name="Rajewski A."/>
            <person name="Carter-House D."/>
            <person name="Stajich J."/>
            <person name="Litt A."/>
        </authorList>
    </citation>
    <scope>NUCLEOTIDE SEQUENCE [LARGE SCALE GENOMIC DNA]</scope>
    <source>
        <strain evidence="1">AR-01</strain>
    </source>
</reference>
<protein>
    <submittedName>
        <fullName evidence="1">Uncharacterized protein</fullName>
    </submittedName>
</protein>
<feature type="non-terminal residue" evidence="1">
    <location>
        <position position="1"/>
    </location>
</feature>
<sequence>VIKMKKLKLEPKFGTSILVQNITERVVVRPEDWFSPIVKTIADNRGATGKQSQGLRLNLRLIWSHHELFSDSLGPRIGKTETLEHELQHESLDHQTTHCVARP</sequence>
<evidence type="ECO:0000313" key="2">
    <source>
        <dbReference type="Proteomes" id="UP000823775"/>
    </source>
</evidence>
<evidence type="ECO:0000313" key="1">
    <source>
        <dbReference type="EMBL" id="MCD7458500.1"/>
    </source>
</evidence>